<evidence type="ECO:0000313" key="2">
    <source>
        <dbReference type="RefSeq" id="XP_013777644.1"/>
    </source>
</evidence>
<dbReference type="Proteomes" id="UP000694941">
    <property type="component" value="Unplaced"/>
</dbReference>
<dbReference type="PANTHER" id="PTHR45749">
    <property type="match status" value="1"/>
</dbReference>
<keyword evidence="1" id="KW-1185">Reference proteome</keyword>
<reference evidence="2" key="1">
    <citation type="submission" date="2025-08" db="UniProtKB">
        <authorList>
            <consortium name="RefSeq"/>
        </authorList>
    </citation>
    <scope>IDENTIFICATION</scope>
    <source>
        <tissue evidence="2">Muscle</tissue>
    </source>
</reference>
<protein>
    <submittedName>
        <fullName evidence="2">Uncharacterized protein LOC106462289</fullName>
    </submittedName>
</protein>
<dbReference type="GeneID" id="106462289"/>
<gene>
    <name evidence="2" type="primary">LOC106462289</name>
</gene>
<sequence length="250" mass="28478">METLKHFRIPIKNCRGHGYDNAPNMSCKYNGTQQHILAVNPSCISSPCACHTLILYVVDSASCCTEAVTFFGVVQTVYNLFSSSSLRWAIFKEHVDESFQALSGTRWTDRVASVRPFTAHLVEIRLVLKKLLSLNLMPKTINEVNGVIKYVSSFICILMSSMWLKILVQIDRRNQIIQVRDATVDVEVSNSESLLTDLDDLRGKWPQILNKAKLAAEEIEIEPHPPSKRKVKKEQELLSLRRRMNKGRTF</sequence>
<evidence type="ECO:0000313" key="1">
    <source>
        <dbReference type="Proteomes" id="UP000694941"/>
    </source>
</evidence>
<organism evidence="1 2">
    <name type="scientific">Limulus polyphemus</name>
    <name type="common">Atlantic horseshoe crab</name>
    <dbReference type="NCBI Taxonomy" id="6850"/>
    <lineage>
        <taxon>Eukaryota</taxon>
        <taxon>Metazoa</taxon>
        <taxon>Ecdysozoa</taxon>
        <taxon>Arthropoda</taxon>
        <taxon>Chelicerata</taxon>
        <taxon>Merostomata</taxon>
        <taxon>Xiphosura</taxon>
        <taxon>Limulidae</taxon>
        <taxon>Limulus</taxon>
    </lineage>
</organism>
<dbReference type="PANTHER" id="PTHR45749:SF33">
    <property type="entry name" value="ZINC FINGER MYM-TYPE PROTEIN 1"/>
    <property type="match status" value="1"/>
</dbReference>
<accession>A0ABM1B9N3</accession>
<dbReference type="RefSeq" id="XP_013777644.1">
    <property type="nucleotide sequence ID" value="XM_013922190.1"/>
</dbReference>
<proteinExistence type="predicted"/>
<name>A0ABM1B9N3_LIMPO</name>